<accession>A0ABP9DXM7</accession>
<evidence type="ECO:0000256" key="2">
    <source>
        <dbReference type="ARBA" id="ARBA00023125"/>
    </source>
</evidence>
<sequence length="247" mass="26379">MTVSELAGRSGVPASTVRFYGREGLLPARRSPSGYRLYDEGAVDRLAFIATAKGLGLTLPEIRRLLAPWQHGACPDVRHELVPLVERHLAETRERGLELTAFADHLVRARAQLEVLDRQGPCGPSCTRLGQTGAVVGPTPPALPVAGPGTEVIACSLDAADREDRAAHWRTVLGAVVERVAIPGGVRLTVDTDRVALGELAELAAAEARCCPFLDLALHLGPPVRLEVRAPDEARVLVHELFGEPAA</sequence>
<evidence type="ECO:0000259" key="4">
    <source>
        <dbReference type="PROSITE" id="PS50937"/>
    </source>
</evidence>
<dbReference type="RefSeq" id="WP_274232852.1">
    <property type="nucleotide sequence ID" value="NZ_BAABHQ010000001.1"/>
</dbReference>
<dbReference type="InterPro" id="IPR000551">
    <property type="entry name" value="MerR-type_HTH_dom"/>
</dbReference>
<organism evidence="5 6">
    <name type="scientific">Actinomycetospora straminea</name>
    <dbReference type="NCBI Taxonomy" id="663607"/>
    <lineage>
        <taxon>Bacteria</taxon>
        <taxon>Bacillati</taxon>
        <taxon>Actinomycetota</taxon>
        <taxon>Actinomycetes</taxon>
        <taxon>Pseudonocardiales</taxon>
        <taxon>Pseudonocardiaceae</taxon>
        <taxon>Actinomycetospora</taxon>
    </lineage>
</organism>
<dbReference type="PANTHER" id="PTHR30204:SF94">
    <property type="entry name" value="HEAVY METAL-DEPENDENT TRANSCRIPTIONAL REGULATOR HI_0293-RELATED"/>
    <property type="match status" value="1"/>
</dbReference>
<keyword evidence="1" id="KW-0805">Transcription regulation</keyword>
<keyword evidence="3" id="KW-0804">Transcription</keyword>
<dbReference type="InterPro" id="IPR047057">
    <property type="entry name" value="MerR_fam"/>
</dbReference>
<dbReference type="PROSITE" id="PS50937">
    <property type="entry name" value="HTH_MERR_2"/>
    <property type="match status" value="1"/>
</dbReference>
<dbReference type="SMART" id="SM00422">
    <property type="entry name" value="HTH_MERR"/>
    <property type="match status" value="1"/>
</dbReference>
<evidence type="ECO:0000256" key="1">
    <source>
        <dbReference type="ARBA" id="ARBA00023015"/>
    </source>
</evidence>
<dbReference type="PRINTS" id="PR00040">
    <property type="entry name" value="HTHMERR"/>
</dbReference>
<dbReference type="Gene3D" id="1.10.1660.10">
    <property type="match status" value="1"/>
</dbReference>
<evidence type="ECO:0000313" key="5">
    <source>
        <dbReference type="EMBL" id="GAA4862035.1"/>
    </source>
</evidence>
<protein>
    <recommendedName>
        <fullName evidence="4">HTH merR-type domain-containing protein</fullName>
    </recommendedName>
</protein>
<feature type="domain" description="HTH merR-type" evidence="4">
    <location>
        <begin position="1"/>
        <end position="68"/>
    </location>
</feature>
<dbReference type="EMBL" id="BAABHQ010000001">
    <property type="protein sequence ID" value="GAA4862035.1"/>
    <property type="molecule type" value="Genomic_DNA"/>
</dbReference>
<reference evidence="6" key="1">
    <citation type="journal article" date="2019" name="Int. J. Syst. Evol. Microbiol.">
        <title>The Global Catalogue of Microorganisms (GCM) 10K type strain sequencing project: providing services to taxonomists for standard genome sequencing and annotation.</title>
        <authorList>
            <consortium name="The Broad Institute Genomics Platform"/>
            <consortium name="The Broad Institute Genome Sequencing Center for Infectious Disease"/>
            <person name="Wu L."/>
            <person name="Ma J."/>
        </authorList>
    </citation>
    <scope>NUCLEOTIDE SEQUENCE [LARGE SCALE GENOMIC DNA]</scope>
    <source>
        <strain evidence="6">JCM 17983</strain>
    </source>
</reference>
<dbReference type="InterPro" id="IPR009061">
    <property type="entry name" value="DNA-bd_dom_put_sf"/>
</dbReference>
<dbReference type="Pfam" id="PF13411">
    <property type="entry name" value="MerR_1"/>
    <property type="match status" value="1"/>
</dbReference>
<name>A0ABP9DXM7_9PSEU</name>
<evidence type="ECO:0000313" key="6">
    <source>
        <dbReference type="Proteomes" id="UP001500457"/>
    </source>
</evidence>
<keyword evidence="2" id="KW-0238">DNA-binding</keyword>
<comment type="caution">
    <text evidence="5">The sequence shown here is derived from an EMBL/GenBank/DDBJ whole genome shotgun (WGS) entry which is preliminary data.</text>
</comment>
<evidence type="ECO:0000256" key="3">
    <source>
        <dbReference type="ARBA" id="ARBA00023163"/>
    </source>
</evidence>
<proteinExistence type="predicted"/>
<dbReference type="PANTHER" id="PTHR30204">
    <property type="entry name" value="REDOX-CYCLING DRUG-SENSING TRANSCRIPTIONAL ACTIVATOR SOXR"/>
    <property type="match status" value="1"/>
</dbReference>
<keyword evidence="6" id="KW-1185">Reference proteome</keyword>
<gene>
    <name evidence="5" type="ORF">GCM10023203_06940</name>
</gene>
<dbReference type="SUPFAM" id="SSF46955">
    <property type="entry name" value="Putative DNA-binding domain"/>
    <property type="match status" value="1"/>
</dbReference>
<dbReference type="Proteomes" id="UP001500457">
    <property type="component" value="Unassembled WGS sequence"/>
</dbReference>